<reference evidence="2" key="1">
    <citation type="submission" date="2017-02" db="EMBL/GenBank/DDBJ databases">
        <title>Genome of Microbulbifer agarilyticus GP101.</title>
        <authorList>
            <person name="Jung J."/>
            <person name="Bae S.S."/>
            <person name="Baek K."/>
        </authorList>
    </citation>
    <scope>NUCLEOTIDE SEQUENCE [LARGE SCALE GENOMIC DNA]</scope>
    <source>
        <strain evidence="2">GP101</strain>
    </source>
</reference>
<evidence type="ECO:0000259" key="1">
    <source>
        <dbReference type="Pfam" id="PF12680"/>
    </source>
</evidence>
<sequence>MTDSRLEQWHQVVFQRDQELLRQLLAENIEFHSPTVWKPKHGRDVAQFILMNVIDIFQGFEYHRQWVDGNEMALEFSATIDGKSIKGIDLIRWDDNGQIIHFEVMVRPLNGLQKLFDEMNARVVAAGFA</sequence>
<proteinExistence type="predicted"/>
<evidence type="ECO:0000313" key="2">
    <source>
        <dbReference type="EMBL" id="AQQ69060.1"/>
    </source>
</evidence>
<dbReference type="AlphaFoldDB" id="A0A1Q2M8T9"/>
<dbReference type="STRING" id="260552.Mag101_16555"/>
<dbReference type="Gene3D" id="3.10.450.50">
    <property type="match status" value="1"/>
</dbReference>
<dbReference type="Pfam" id="PF12680">
    <property type="entry name" value="SnoaL_2"/>
    <property type="match status" value="1"/>
</dbReference>
<gene>
    <name evidence="2" type="ORF">Mag101_16555</name>
</gene>
<dbReference type="EMBL" id="CP019650">
    <property type="protein sequence ID" value="AQQ69060.1"/>
    <property type="molecule type" value="Genomic_DNA"/>
</dbReference>
<dbReference type="OrthoDB" id="1163083at2"/>
<dbReference type="Proteomes" id="UP000188219">
    <property type="component" value="Chromosome"/>
</dbReference>
<feature type="domain" description="SnoaL-like" evidence="1">
    <location>
        <begin position="7"/>
        <end position="101"/>
    </location>
</feature>
<accession>A0A1Q2M8T9</accession>
<dbReference type="SUPFAM" id="SSF54427">
    <property type="entry name" value="NTF2-like"/>
    <property type="match status" value="1"/>
</dbReference>
<dbReference type="InterPro" id="IPR037401">
    <property type="entry name" value="SnoaL-like"/>
</dbReference>
<dbReference type="RefSeq" id="WP_077407518.1">
    <property type="nucleotide sequence ID" value="NZ_CP019650.1"/>
</dbReference>
<name>A0A1Q2M8T9_9GAMM</name>
<dbReference type="InterPro" id="IPR032710">
    <property type="entry name" value="NTF2-like_dom_sf"/>
</dbReference>
<dbReference type="KEGG" id="maga:Mag101_16555"/>
<organism evidence="2 3">
    <name type="scientific">Microbulbifer agarilyticus</name>
    <dbReference type="NCBI Taxonomy" id="260552"/>
    <lineage>
        <taxon>Bacteria</taxon>
        <taxon>Pseudomonadati</taxon>
        <taxon>Pseudomonadota</taxon>
        <taxon>Gammaproteobacteria</taxon>
        <taxon>Cellvibrionales</taxon>
        <taxon>Microbulbiferaceae</taxon>
        <taxon>Microbulbifer</taxon>
    </lineage>
</organism>
<keyword evidence="3" id="KW-1185">Reference proteome</keyword>
<evidence type="ECO:0000313" key="3">
    <source>
        <dbReference type="Proteomes" id="UP000188219"/>
    </source>
</evidence>
<protein>
    <recommendedName>
        <fullName evidence="1">SnoaL-like domain-containing protein</fullName>
    </recommendedName>
</protein>